<gene>
    <name evidence="1" type="ORF">EJV47_17930</name>
</gene>
<protein>
    <submittedName>
        <fullName evidence="1">Uncharacterized protein</fullName>
    </submittedName>
</protein>
<name>A0A431U0B2_9BACT</name>
<dbReference type="OrthoDB" id="1183114at2"/>
<keyword evidence="2" id="KW-1185">Reference proteome</keyword>
<dbReference type="AlphaFoldDB" id="A0A431U0B2"/>
<evidence type="ECO:0000313" key="2">
    <source>
        <dbReference type="Proteomes" id="UP000282184"/>
    </source>
</evidence>
<proteinExistence type="predicted"/>
<dbReference type="RefSeq" id="WP_126694559.1">
    <property type="nucleotide sequence ID" value="NZ_RXOF01000011.1"/>
</dbReference>
<evidence type="ECO:0000313" key="1">
    <source>
        <dbReference type="EMBL" id="RTQ47801.1"/>
    </source>
</evidence>
<dbReference type="Proteomes" id="UP000282184">
    <property type="component" value="Unassembled WGS sequence"/>
</dbReference>
<comment type="caution">
    <text evidence="1">The sequence shown here is derived from an EMBL/GenBank/DDBJ whole genome shotgun (WGS) entry which is preliminary data.</text>
</comment>
<organism evidence="1 2">
    <name type="scientific">Hymenobacter gummosus</name>
    <dbReference type="NCBI Taxonomy" id="1776032"/>
    <lineage>
        <taxon>Bacteria</taxon>
        <taxon>Pseudomonadati</taxon>
        <taxon>Bacteroidota</taxon>
        <taxon>Cytophagia</taxon>
        <taxon>Cytophagales</taxon>
        <taxon>Hymenobacteraceae</taxon>
        <taxon>Hymenobacter</taxon>
    </lineage>
</organism>
<dbReference type="EMBL" id="RXOF01000011">
    <property type="protein sequence ID" value="RTQ47801.1"/>
    <property type="molecule type" value="Genomic_DNA"/>
</dbReference>
<sequence length="348" mass="33318">MYVSTAGPRPALRAVNSNASVQAAIRGVKTAGTEGSGVEGVVTSGGGNAAGVLGQDKTSTGVGSGVIGLTVGGYGVRGVASGTGGYGVAGTATNSYGVIGGSTSGVGVYGSSSSNAGVQGAANSSGSGVAGVVGTNSAATGVGVLGSALIAVRGASTGTNGLGVYGTATGSAGQGVFGQGSSGAVGIEGNSSGSGRAGLFTKTGTSSGAVVEIRQASSTTDAALVVQGSSRVEEVNTTATGTANLLPVAYGRVGRTGNILGGTGNFTVTQTLANYGVYVITISNLNTVDLTNAVCQVTCRWGVPGQANAQFVATANGQTNGRGEVHISNLNAPNNLAEADFTFVVYRP</sequence>
<accession>A0A431U0B2</accession>
<reference evidence="1 2" key="1">
    <citation type="submission" date="2018-12" db="EMBL/GenBank/DDBJ databases">
        <title>Hymenobacter gummosus sp. nov., isolated from a spring.</title>
        <authorList>
            <person name="Nie L."/>
        </authorList>
    </citation>
    <scope>NUCLEOTIDE SEQUENCE [LARGE SCALE GENOMIC DNA]</scope>
    <source>
        <strain evidence="1 2">KCTC 52166</strain>
    </source>
</reference>